<protein>
    <submittedName>
        <fullName evidence="1">Uncharacterized protein</fullName>
    </submittedName>
</protein>
<reference evidence="1 2" key="1">
    <citation type="journal article" date="2018" name="Nat. Ecol. Evol.">
        <title>Pezizomycetes genomes reveal the molecular basis of ectomycorrhizal truffle lifestyle.</title>
        <authorList>
            <person name="Murat C."/>
            <person name="Payen T."/>
            <person name="Noel B."/>
            <person name="Kuo A."/>
            <person name="Morin E."/>
            <person name="Chen J."/>
            <person name="Kohler A."/>
            <person name="Krizsan K."/>
            <person name="Balestrini R."/>
            <person name="Da Silva C."/>
            <person name="Montanini B."/>
            <person name="Hainaut M."/>
            <person name="Levati E."/>
            <person name="Barry K.W."/>
            <person name="Belfiori B."/>
            <person name="Cichocki N."/>
            <person name="Clum A."/>
            <person name="Dockter R.B."/>
            <person name="Fauchery L."/>
            <person name="Guy J."/>
            <person name="Iotti M."/>
            <person name="Le Tacon F."/>
            <person name="Lindquist E.A."/>
            <person name="Lipzen A."/>
            <person name="Malagnac F."/>
            <person name="Mello A."/>
            <person name="Molinier V."/>
            <person name="Miyauchi S."/>
            <person name="Poulain J."/>
            <person name="Riccioni C."/>
            <person name="Rubini A."/>
            <person name="Sitrit Y."/>
            <person name="Splivallo R."/>
            <person name="Traeger S."/>
            <person name="Wang M."/>
            <person name="Zifcakova L."/>
            <person name="Wipf D."/>
            <person name="Zambonelli A."/>
            <person name="Paolocci F."/>
            <person name="Nowrousian M."/>
            <person name="Ottonello S."/>
            <person name="Baldrian P."/>
            <person name="Spatafora J.W."/>
            <person name="Henrissat B."/>
            <person name="Nagy L.G."/>
            <person name="Aury J.M."/>
            <person name="Wincker P."/>
            <person name="Grigoriev I.V."/>
            <person name="Bonfante P."/>
            <person name="Martin F.M."/>
        </authorList>
    </citation>
    <scope>NUCLEOTIDE SEQUENCE [LARGE SCALE GENOMIC DNA]</scope>
    <source>
        <strain evidence="1 2">120613-1</strain>
    </source>
</reference>
<evidence type="ECO:0000313" key="1">
    <source>
        <dbReference type="EMBL" id="RPA89212.1"/>
    </source>
</evidence>
<accession>A0A3N4ISQ7</accession>
<evidence type="ECO:0000313" key="2">
    <source>
        <dbReference type="Proteomes" id="UP000276215"/>
    </source>
</evidence>
<name>A0A3N4ISQ7_9PEZI</name>
<proteinExistence type="predicted"/>
<dbReference type="OrthoDB" id="1708389at2759"/>
<organism evidence="1 2">
    <name type="scientific">Choiromyces venosus 120613-1</name>
    <dbReference type="NCBI Taxonomy" id="1336337"/>
    <lineage>
        <taxon>Eukaryota</taxon>
        <taxon>Fungi</taxon>
        <taxon>Dikarya</taxon>
        <taxon>Ascomycota</taxon>
        <taxon>Pezizomycotina</taxon>
        <taxon>Pezizomycetes</taxon>
        <taxon>Pezizales</taxon>
        <taxon>Tuberaceae</taxon>
        <taxon>Choiromyces</taxon>
    </lineage>
</organism>
<dbReference type="Proteomes" id="UP000276215">
    <property type="component" value="Unassembled WGS sequence"/>
</dbReference>
<dbReference type="AlphaFoldDB" id="A0A3N4ISQ7"/>
<sequence>MPSIKWQVELTYHATNSVLEAQHTHGDVRDAKDIVRVLLELKMWWRDMRVQWTISLHVSMGVPPLRGGRMALAQNSGVEVERRRWVGHSITQYSNFKKGCQLSLYFMGISTPEYVDGKGQPANSLSTSGTGPPYATTKGLCHLTDHHKAYRDSYTTSDQNQSLYHTTKPLYRVTTGIDRRNSKNGKRVRNEDQD</sequence>
<dbReference type="EMBL" id="ML120602">
    <property type="protein sequence ID" value="RPA89212.1"/>
    <property type="molecule type" value="Genomic_DNA"/>
</dbReference>
<gene>
    <name evidence="1" type="ORF">L873DRAFT_1849414</name>
</gene>
<keyword evidence="2" id="KW-1185">Reference proteome</keyword>